<dbReference type="Gene3D" id="2.40.50.100">
    <property type="match status" value="1"/>
</dbReference>
<dbReference type="EMBL" id="VEPZ02001498">
    <property type="protein sequence ID" value="KAE8670831.1"/>
    <property type="molecule type" value="Genomic_DNA"/>
</dbReference>
<comment type="caution">
    <text evidence="2">The sequence shown here is derived from an EMBL/GenBank/DDBJ whole genome shotgun (WGS) entry which is preliminary data.</text>
</comment>
<dbReference type="Proteomes" id="UP000436088">
    <property type="component" value="Unassembled WGS sequence"/>
</dbReference>
<evidence type="ECO:0000313" key="2">
    <source>
        <dbReference type="EMBL" id="KAE8670831.1"/>
    </source>
</evidence>
<keyword evidence="3" id="KW-1185">Reference proteome</keyword>
<keyword evidence="1" id="KW-0812">Transmembrane</keyword>
<evidence type="ECO:0000256" key="1">
    <source>
        <dbReference type="SAM" id="Phobius"/>
    </source>
</evidence>
<organism evidence="2 3">
    <name type="scientific">Hibiscus syriacus</name>
    <name type="common">Rose of Sharon</name>
    <dbReference type="NCBI Taxonomy" id="106335"/>
    <lineage>
        <taxon>Eukaryota</taxon>
        <taxon>Viridiplantae</taxon>
        <taxon>Streptophyta</taxon>
        <taxon>Embryophyta</taxon>
        <taxon>Tracheophyta</taxon>
        <taxon>Spermatophyta</taxon>
        <taxon>Magnoliopsida</taxon>
        <taxon>eudicotyledons</taxon>
        <taxon>Gunneridae</taxon>
        <taxon>Pentapetalae</taxon>
        <taxon>rosids</taxon>
        <taxon>malvids</taxon>
        <taxon>Malvales</taxon>
        <taxon>Malvaceae</taxon>
        <taxon>Malvoideae</taxon>
        <taxon>Hibiscus</taxon>
    </lineage>
</organism>
<proteinExistence type="predicted"/>
<dbReference type="AlphaFoldDB" id="A0A6A2X6N8"/>
<keyword evidence="1" id="KW-0472">Membrane</keyword>
<feature type="transmembrane region" description="Helical" evidence="1">
    <location>
        <begin position="88"/>
        <end position="108"/>
    </location>
</feature>
<reference evidence="2" key="1">
    <citation type="submission" date="2019-09" db="EMBL/GenBank/DDBJ databases">
        <title>Draft genome information of white flower Hibiscus syriacus.</title>
        <authorList>
            <person name="Kim Y.-M."/>
        </authorList>
    </citation>
    <scope>NUCLEOTIDE SEQUENCE [LARGE SCALE GENOMIC DNA]</scope>
    <source>
        <strain evidence="2">YM2019G1</strain>
    </source>
</reference>
<dbReference type="PANTHER" id="PTHR47597">
    <property type="entry name" value="IS A MEMBER OF THE PF|00364 BIOTIN-REQUIRING ENZYMES FAMILY-RELATED"/>
    <property type="match status" value="1"/>
</dbReference>
<dbReference type="PANTHER" id="PTHR47597:SF1">
    <property type="entry name" value="IS A MEMBER OF THE PF|00364 BIOTIN-REQUIRING ENZYMES FAMILY-RELATED"/>
    <property type="match status" value="1"/>
</dbReference>
<accession>A0A6A2X6N8</accession>
<dbReference type="SUPFAM" id="SSF51230">
    <property type="entry name" value="Single hybrid motif"/>
    <property type="match status" value="1"/>
</dbReference>
<protein>
    <recommendedName>
        <fullName evidence="4">Lipoyl-binding domain-containing protein</fullName>
    </recommendedName>
</protein>
<dbReference type="InterPro" id="IPR011053">
    <property type="entry name" value="Single_hybrid_motif"/>
</dbReference>
<sequence length="218" mass="24471">MPLLLLPVRKSTWKNSPSKQKATWKWSSSWRKSLLPPTTRSSPSRNETSSPMLIRTSSALVVLPGASSPLSSGLLLEQRKLWRKAWFLKLLGILTSLLMYIISIMNYFNSNSALNSFPVRRTEKVFNIGCGPTVETQGFFRRSRTINRKRTPPSCKEKQIVKEGQVLYYIKQLGGEILIESDVSGAVIKILRDDDDSVGYGDALIALLPSFLGIKKPQ</sequence>
<name>A0A6A2X6N8_HIBSY</name>
<evidence type="ECO:0008006" key="4">
    <source>
        <dbReference type="Google" id="ProtNLM"/>
    </source>
</evidence>
<gene>
    <name evidence="2" type="ORF">F3Y22_tig00112072pilonHSYRG00072</name>
</gene>
<dbReference type="InterPro" id="IPR053217">
    <property type="entry name" value="ACC_Biotin_Carrier"/>
</dbReference>
<keyword evidence="1" id="KW-1133">Transmembrane helix</keyword>
<evidence type="ECO:0000313" key="3">
    <source>
        <dbReference type="Proteomes" id="UP000436088"/>
    </source>
</evidence>